<protein>
    <recommendedName>
        <fullName evidence="3">5-carboxymethyl-2-hydroxymuconate isomerase</fullName>
    </recommendedName>
</protein>
<name>A0ABV4P6Y0_9GAMM</name>
<dbReference type="Proteomes" id="UP001569428">
    <property type="component" value="Unassembled WGS sequence"/>
</dbReference>
<dbReference type="EMBL" id="JBGMEK010000154">
    <property type="protein sequence ID" value="MFA0813861.1"/>
    <property type="molecule type" value="Genomic_DNA"/>
</dbReference>
<dbReference type="RefSeq" id="WP_371841693.1">
    <property type="nucleotide sequence ID" value="NZ_JBGMEK010000154.1"/>
</dbReference>
<gene>
    <name evidence="1" type="ORF">ACCI49_23610</name>
</gene>
<sequence length="106" mass="11888">MPSLKIFLDGKKGVTDANLETFGQVVIQGLEAKGERAMVSVIMDARVTPSGCYVELTCRHKPNRTSKMRKKLAERLDETARRIFGIEQPIRVRIIMVDEDLLSGVN</sequence>
<comment type="caution">
    <text evidence="1">The sequence shown here is derived from an EMBL/GenBank/DDBJ whole genome shotgun (WGS) entry which is preliminary data.</text>
</comment>
<evidence type="ECO:0000313" key="2">
    <source>
        <dbReference type="Proteomes" id="UP001569428"/>
    </source>
</evidence>
<accession>A0ABV4P6Y0</accession>
<proteinExistence type="predicted"/>
<evidence type="ECO:0008006" key="3">
    <source>
        <dbReference type="Google" id="ProtNLM"/>
    </source>
</evidence>
<reference evidence="1 2" key="1">
    <citation type="submission" date="2024-08" db="EMBL/GenBank/DDBJ databases">
        <authorList>
            <person name="Ishaq N."/>
        </authorList>
    </citation>
    <scope>NUCLEOTIDE SEQUENCE [LARGE SCALE GENOMIC DNA]</scope>
    <source>
        <strain evidence="1 2">DSM 18651</strain>
    </source>
</reference>
<organism evidence="1 2">
    <name type="scientific">Microbulbifer epialgicus</name>
    <dbReference type="NCBI Taxonomy" id="393907"/>
    <lineage>
        <taxon>Bacteria</taxon>
        <taxon>Pseudomonadati</taxon>
        <taxon>Pseudomonadota</taxon>
        <taxon>Gammaproteobacteria</taxon>
        <taxon>Cellvibrionales</taxon>
        <taxon>Microbulbiferaceae</taxon>
        <taxon>Microbulbifer</taxon>
    </lineage>
</organism>
<keyword evidence="2" id="KW-1185">Reference proteome</keyword>
<evidence type="ECO:0000313" key="1">
    <source>
        <dbReference type="EMBL" id="MFA0813861.1"/>
    </source>
</evidence>